<protein>
    <recommendedName>
        <fullName evidence="3">Nuclear transport factor 2 family protein</fullName>
    </recommendedName>
</protein>
<organism evidence="1 2">
    <name type="scientific">Loigolactobacillus coryniformis subsp. coryniformis KCTC 3167 = DSM 20001</name>
    <dbReference type="NCBI Taxonomy" id="913848"/>
    <lineage>
        <taxon>Bacteria</taxon>
        <taxon>Bacillati</taxon>
        <taxon>Bacillota</taxon>
        <taxon>Bacilli</taxon>
        <taxon>Lactobacillales</taxon>
        <taxon>Lactobacillaceae</taxon>
        <taxon>Loigolactobacillus</taxon>
    </lineage>
</organism>
<dbReference type="SUPFAM" id="SSF54427">
    <property type="entry name" value="NTF2-like"/>
    <property type="match status" value="1"/>
</dbReference>
<name>A0A0R1FA07_9LACO</name>
<dbReference type="Proteomes" id="UP000051181">
    <property type="component" value="Unassembled WGS sequence"/>
</dbReference>
<comment type="caution">
    <text evidence="1">The sequence shown here is derived from an EMBL/GenBank/DDBJ whole genome shotgun (WGS) entry which is preliminary data.</text>
</comment>
<evidence type="ECO:0000313" key="1">
    <source>
        <dbReference type="EMBL" id="KRK18350.1"/>
    </source>
</evidence>
<proteinExistence type="predicted"/>
<dbReference type="PATRIC" id="fig|913848.6.peg.637"/>
<dbReference type="AlphaFoldDB" id="A0A0R1FA07"/>
<dbReference type="GeneID" id="65917871"/>
<dbReference type="EMBL" id="AZCN01000017">
    <property type="protein sequence ID" value="KRK18350.1"/>
    <property type="molecule type" value="Genomic_DNA"/>
</dbReference>
<evidence type="ECO:0008006" key="3">
    <source>
        <dbReference type="Google" id="ProtNLM"/>
    </source>
</evidence>
<dbReference type="RefSeq" id="WP_010011954.1">
    <property type="nucleotide sequence ID" value="NZ_AZCN01000017.1"/>
</dbReference>
<gene>
    <name evidence="1" type="ORF">FD22_GL000619</name>
</gene>
<evidence type="ECO:0000313" key="2">
    <source>
        <dbReference type="Proteomes" id="UP000051181"/>
    </source>
</evidence>
<sequence length="136" mass="15587">MEAELTLVKTMLNTILTHQELTRLDEFFHPAFIAVLNGENINRTRYIERLTDLKTSNADITDLKIRDLFWSEKGAVTAHYIALITPENGRIDQVDVLALWQFKAGKLIFVNEVAWPLSPVAADFAADRTFIHQYII</sequence>
<reference evidence="1 2" key="1">
    <citation type="journal article" date="2015" name="Genome Announc.">
        <title>Expanding the biotechnology potential of lactobacilli through comparative genomics of 213 strains and associated genera.</title>
        <authorList>
            <person name="Sun Z."/>
            <person name="Harris H.M."/>
            <person name="McCann A."/>
            <person name="Guo C."/>
            <person name="Argimon S."/>
            <person name="Zhang W."/>
            <person name="Yang X."/>
            <person name="Jeffery I.B."/>
            <person name="Cooney J.C."/>
            <person name="Kagawa T.F."/>
            <person name="Liu W."/>
            <person name="Song Y."/>
            <person name="Salvetti E."/>
            <person name="Wrobel A."/>
            <person name="Rasinkangas P."/>
            <person name="Parkhill J."/>
            <person name="Rea M.C."/>
            <person name="O'Sullivan O."/>
            <person name="Ritari J."/>
            <person name="Douillard F.P."/>
            <person name="Paul Ross R."/>
            <person name="Yang R."/>
            <person name="Briner A.E."/>
            <person name="Felis G.E."/>
            <person name="de Vos W.M."/>
            <person name="Barrangou R."/>
            <person name="Klaenhammer T.R."/>
            <person name="Caufield P.W."/>
            <person name="Cui Y."/>
            <person name="Zhang H."/>
            <person name="O'Toole P.W."/>
        </authorList>
    </citation>
    <scope>NUCLEOTIDE SEQUENCE [LARGE SCALE GENOMIC DNA]</scope>
    <source>
        <strain evidence="1 2">DSM 20001</strain>
    </source>
</reference>
<dbReference type="InterPro" id="IPR032710">
    <property type="entry name" value="NTF2-like_dom_sf"/>
</dbReference>
<accession>A0A0R1FA07</accession>